<dbReference type="RefSeq" id="WP_019309028.1">
    <property type="nucleotide sequence ID" value="NZ_JAYEXM010000004.1"/>
</dbReference>
<dbReference type="Proteomes" id="UP000298017">
    <property type="component" value="Unassembled WGS sequence"/>
</dbReference>
<reference evidence="2 3" key="1">
    <citation type="submission" date="2019-03" db="EMBL/GenBank/DDBJ databases">
        <title>Genome Sequencing and Assembly of Various Microbes Isolated from Alder Root Nodule.</title>
        <authorList>
            <person name="Swanson E."/>
            <person name="Sevigny J.L."/>
            <person name="Pesce C."/>
            <person name="Davis I."/>
            <person name="Kleiner V."/>
            <person name="Tisa L."/>
        </authorList>
    </citation>
    <scope>NUCLEOTIDE SEQUENCE [LARGE SCALE GENOMIC DNA]</scope>
    <source>
        <strain evidence="2 3">4R-31</strain>
    </source>
</reference>
<dbReference type="Pfam" id="PF04954">
    <property type="entry name" value="SIP"/>
    <property type="match status" value="1"/>
</dbReference>
<evidence type="ECO:0000313" key="3">
    <source>
        <dbReference type="Proteomes" id="UP000298017"/>
    </source>
</evidence>
<feature type="domain" description="FAD-binding FR-type" evidence="1">
    <location>
        <begin position="4"/>
        <end position="148"/>
    </location>
</feature>
<dbReference type="InterPro" id="IPR007037">
    <property type="entry name" value="SIP_rossman_dom"/>
</dbReference>
<keyword evidence="3" id="KW-1185">Reference proteome</keyword>
<proteinExistence type="predicted"/>
<protein>
    <submittedName>
        <fullName evidence="2">Siderophore-interacting protein</fullName>
    </submittedName>
</protein>
<dbReference type="GO" id="GO:0016491">
    <property type="term" value="F:oxidoreductase activity"/>
    <property type="evidence" value="ECO:0007669"/>
    <property type="project" value="InterPro"/>
</dbReference>
<dbReference type="PANTHER" id="PTHR30157">
    <property type="entry name" value="FERRIC REDUCTASE, NADPH-DEPENDENT"/>
    <property type="match status" value="1"/>
</dbReference>
<dbReference type="InterPro" id="IPR013113">
    <property type="entry name" value="SIP_FAD-bd"/>
</dbReference>
<name>A0AAX2SFY4_KOCRH</name>
<evidence type="ECO:0000313" key="2">
    <source>
        <dbReference type="EMBL" id="TFI02532.1"/>
    </source>
</evidence>
<dbReference type="CDD" id="cd06193">
    <property type="entry name" value="siderophore_interacting"/>
    <property type="match status" value="1"/>
</dbReference>
<dbReference type="AlphaFoldDB" id="A0AAX2SFY4"/>
<evidence type="ECO:0000259" key="1">
    <source>
        <dbReference type="PROSITE" id="PS51384"/>
    </source>
</evidence>
<dbReference type="Pfam" id="PF08021">
    <property type="entry name" value="FAD_binding_9"/>
    <property type="match status" value="1"/>
</dbReference>
<sequence length="344" mass="37350">MTQLACVDATVTRREELSEHLVRVHVAGEQLRTMPWGEQGPGPRADSYVKLLIPPAGGAVDVDVADMARWRREFMAAPREEAGWMRTYTVRDATTVELAGQRVPELAIDVVLHGDAEHGMGPGAAWGDTVRAGDSARLLVPSGDSAWWAAWDDGRAAGQDVVIAGDETALPAISAIVDGVEQRVRVNRPAGGAYEPPRSITVAVEVPEEADAVPGAGPRALARAASCDEPGAHRVVLDGGTELVWAWLPRGARERNLALELWLWERLAEHARRYWAVGHTELASWQDESEFVWATARPEGRGTYWFLAAESSAVKSMRRMCVSGGVPKADISFMGYWKQGAATE</sequence>
<accession>A0AAX2SFY4</accession>
<dbReference type="PROSITE" id="PS51384">
    <property type="entry name" value="FAD_FR"/>
    <property type="match status" value="1"/>
</dbReference>
<dbReference type="Gene3D" id="3.40.50.80">
    <property type="entry name" value="Nucleotide-binding domain of ferredoxin-NADP reductase (FNR) module"/>
    <property type="match status" value="1"/>
</dbReference>
<organism evidence="2 3">
    <name type="scientific">Kocuria rhizophila</name>
    <dbReference type="NCBI Taxonomy" id="72000"/>
    <lineage>
        <taxon>Bacteria</taxon>
        <taxon>Bacillati</taxon>
        <taxon>Actinomycetota</taxon>
        <taxon>Actinomycetes</taxon>
        <taxon>Micrococcales</taxon>
        <taxon>Micrococcaceae</taxon>
        <taxon>Kocuria</taxon>
    </lineage>
</organism>
<comment type="caution">
    <text evidence="2">The sequence shown here is derived from an EMBL/GenBank/DDBJ whole genome shotgun (WGS) entry which is preliminary data.</text>
</comment>
<gene>
    <name evidence="2" type="ORF">E4P33_02695</name>
</gene>
<dbReference type="PANTHER" id="PTHR30157:SF0">
    <property type="entry name" value="NADPH-DEPENDENT FERRIC-CHELATE REDUCTASE"/>
    <property type="match status" value="1"/>
</dbReference>
<dbReference type="InterPro" id="IPR039374">
    <property type="entry name" value="SIP_fam"/>
</dbReference>
<dbReference type="EMBL" id="SPNK01000002">
    <property type="protein sequence ID" value="TFI02532.1"/>
    <property type="molecule type" value="Genomic_DNA"/>
</dbReference>
<dbReference type="InterPro" id="IPR017927">
    <property type="entry name" value="FAD-bd_FR_type"/>
</dbReference>
<dbReference type="InterPro" id="IPR039261">
    <property type="entry name" value="FNR_nucleotide-bd"/>
</dbReference>
<dbReference type="Gene3D" id="2.40.30.10">
    <property type="entry name" value="Translation factors"/>
    <property type="match status" value="1"/>
</dbReference>